<reference evidence="3" key="1">
    <citation type="submission" date="2017-02" db="EMBL/GenBank/DDBJ databases">
        <authorList>
            <person name="Tafer H."/>
            <person name="Lopandic K."/>
        </authorList>
    </citation>
    <scope>NUCLEOTIDE SEQUENCE [LARGE SCALE GENOMIC DNA]</scope>
    <source>
        <strain evidence="3">CBS 366.77</strain>
    </source>
</reference>
<dbReference type="AlphaFoldDB" id="A0A3A2ZV27"/>
<evidence type="ECO:0000313" key="2">
    <source>
        <dbReference type="EMBL" id="RJE21855.1"/>
    </source>
</evidence>
<dbReference type="SUPFAM" id="SSF75304">
    <property type="entry name" value="Amidase signature (AS) enzymes"/>
    <property type="match status" value="1"/>
</dbReference>
<name>A0A3A2ZV27_9EURO</name>
<accession>A0A3A2ZV27</accession>
<sequence length="442" mass="47328">MHWILLENLTSKELVEKSEAGSYALIDARVRADSTAAAKLRENGLVILGKTSLSEWANVRSFNSSNGWSAQGGQTYGAYYPSQDPNGSSSGSAVSADLGLALAALGTETSGSILLPAGVNNVVGIKPTVGVTSRYMVVPVSQRQDTIGPLARTVKDAAKILQVIAGDDSKDNYTLASPFSAGLPDYMAACKLSALEGKRIGIPRNVIARSETQYGEPESTAFEEAISVMSEAGAVIIDNANFTAYDEFLTAPAPQAVPIIDFKQELVDYILSLGTNPNKLFNLEEIRNFTWHDPLEDYPSRDTMIWDAVLQLPNNTSPEFWNMYQQNLYLGGEGGVLGAISRNKLDAIILPTSIAPGVPAIVGSPAITIPLGSMPSGSPAVPNQRGNLIQSAPGAPFGISFLGAKWSEETLIGIAYAFEQRTLHRQKLQHFIKPQTELVDVL</sequence>
<dbReference type="OrthoDB" id="566138at2759"/>
<comment type="caution">
    <text evidence="2">The sequence shown here is derived from an EMBL/GenBank/DDBJ whole genome shotgun (WGS) entry which is preliminary data.</text>
</comment>
<dbReference type="PANTHER" id="PTHR42678:SF34">
    <property type="entry name" value="OS04G0183300 PROTEIN"/>
    <property type="match status" value="1"/>
</dbReference>
<evidence type="ECO:0000313" key="3">
    <source>
        <dbReference type="Proteomes" id="UP000266188"/>
    </source>
</evidence>
<evidence type="ECO:0000259" key="1">
    <source>
        <dbReference type="Pfam" id="PF01425"/>
    </source>
</evidence>
<gene>
    <name evidence="2" type="ORF">PHISCL_05806</name>
</gene>
<organism evidence="2 3">
    <name type="scientific">Aspergillus sclerotialis</name>
    <dbReference type="NCBI Taxonomy" id="2070753"/>
    <lineage>
        <taxon>Eukaryota</taxon>
        <taxon>Fungi</taxon>
        <taxon>Dikarya</taxon>
        <taxon>Ascomycota</taxon>
        <taxon>Pezizomycotina</taxon>
        <taxon>Eurotiomycetes</taxon>
        <taxon>Eurotiomycetidae</taxon>
        <taxon>Eurotiales</taxon>
        <taxon>Aspergillaceae</taxon>
        <taxon>Aspergillus</taxon>
        <taxon>Aspergillus subgen. Polypaecilum</taxon>
    </lineage>
</organism>
<dbReference type="InterPro" id="IPR036928">
    <property type="entry name" value="AS_sf"/>
</dbReference>
<feature type="domain" description="Amidase" evidence="1">
    <location>
        <begin position="20"/>
        <end position="411"/>
    </location>
</feature>
<dbReference type="Proteomes" id="UP000266188">
    <property type="component" value="Unassembled WGS sequence"/>
</dbReference>
<dbReference type="Gene3D" id="3.90.1300.10">
    <property type="entry name" value="Amidase signature (AS) domain"/>
    <property type="match status" value="1"/>
</dbReference>
<dbReference type="EMBL" id="MVGC01000201">
    <property type="protein sequence ID" value="RJE21855.1"/>
    <property type="molecule type" value="Genomic_DNA"/>
</dbReference>
<dbReference type="PANTHER" id="PTHR42678">
    <property type="entry name" value="AMIDASE"/>
    <property type="match status" value="1"/>
</dbReference>
<protein>
    <submittedName>
        <fullName evidence="2">Amidase</fullName>
    </submittedName>
</protein>
<dbReference type="STRING" id="2070753.A0A3A2ZV27"/>
<dbReference type="InterPro" id="IPR023631">
    <property type="entry name" value="Amidase_dom"/>
</dbReference>
<keyword evidence="3" id="KW-1185">Reference proteome</keyword>
<dbReference type="Pfam" id="PF01425">
    <property type="entry name" value="Amidase"/>
    <property type="match status" value="1"/>
</dbReference>
<proteinExistence type="predicted"/>